<evidence type="ECO:0000313" key="3">
    <source>
        <dbReference type="Proteomes" id="UP000521943"/>
    </source>
</evidence>
<gene>
    <name evidence="2" type="ORF">DFP72DRAFT_208426</name>
</gene>
<comment type="caution">
    <text evidence="2">The sequence shown here is derived from an EMBL/GenBank/DDBJ whole genome shotgun (WGS) entry which is preliminary data.</text>
</comment>
<dbReference type="AlphaFoldDB" id="A0A8H6I5S5"/>
<feature type="region of interest" description="Disordered" evidence="1">
    <location>
        <begin position="202"/>
        <end position="232"/>
    </location>
</feature>
<sequence length="259" mass="29805">MCHLNFPWGCVHPPGCVFLRQCRSIVDTLTRRSRLRLTSFACVYLSRFLSRPKAHLKARLKVMLEHQEEVEREIEKLDPEWIDEELDDPKSKAWILFDARGKLKELIPELMDLQEEVENYVPEPKDAEDNNDADKAKGKEGGEEKKRIMPFGIVYEGDFHAYVDQRMSEIMPHDRDILYFFQLQLAGIIPSRWDLKFGRRRPSSTMSEDVGLGTAESESNLAVRPSGSSLEDVAEEVTPTKQNVELPSSLALMNIQEKN</sequence>
<dbReference type="Proteomes" id="UP000521943">
    <property type="component" value="Unassembled WGS sequence"/>
</dbReference>
<evidence type="ECO:0000256" key="1">
    <source>
        <dbReference type="SAM" id="MobiDB-lite"/>
    </source>
</evidence>
<organism evidence="2 3">
    <name type="scientific">Ephemerocybe angulata</name>
    <dbReference type="NCBI Taxonomy" id="980116"/>
    <lineage>
        <taxon>Eukaryota</taxon>
        <taxon>Fungi</taxon>
        <taxon>Dikarya</taxon>
        <taxon>Basidiomycota</taxon>
        <taxon>Agaricomycotina</taxon>
        <taxon>Agaricomycetes</taxon>
        <taxon>Agaricomycetidae</taxon>
        <taxon>Agaricales</taxon>
        <taxon>Agaricineae</taxon>
        <taxon>Psathyrellaceae</taxon>
        <taxon>Ephemerocybe</taxon>
    </lineage>
</organism>
<accession>A0A8H6I5S5</accession>
<protein>
    <submittedName>
        <fullName evidence="2">Uncharacterized protein</fullName>
    </submittedName>
</protein>
<feature type="region of interest" description="Disordered" evidence="1">
    <location>
        <begin position="121"/>
        <end position="143"/>
    </location>
</feature>
<feature type="compositionally biased region" description="Basic and acidic residues" evidence="1">
    <location>
        <begin position="123"/>
        <end position="143"/>
    </location>
</feature>
<name>A0A8H6I5S5_9AGAR</name>
<reference evidence="2 3" key="1">
    <citation type="submission" date="2020-07" db="EMBL/GenBank/DDBJ databases">
        <title>Comparative genomics of pyrophilous fungi reveals a link between fire events and developmental genes.</title>
        <authorList>
            <consortium name="DOE Joint Genome Institute"/>
            <person name="Steindorff A.S."/>
            <person name="Carver A."/>
            <person name="Calhoun S."/>
            <person name="Stillman K."/>
            <person name="Liu H."/>
            <person name="Lipzen A."/>
            <person name="Pangilinan J."/>
            <person name="Labutti K."/>
            <person name="Bruns T.D."/>
            <person name="Grigoriev I.V."/>
        </authorList>
    </citation>
    <scope>NUCLEOTIDE SEQUENCE [LARGE SCALE GENOMIC DNA]</scope>
    <source>
        <strain evidence="2 3">CBS 144469</strain>
    </source>
</reference>
<evidence type="ECO:0000313" key="2">
    <source>
        <dbReference type="EMBL" id="KAF6757891.1"/>
    </source>
</evidence>
<dbReference type="EMBL" id="JACGCI010000020">
    <property type="protein sequence ID" value="KAF6757891.1"/>
    <property type="molecule type" value="Genomic_DNA"/>
</dbReference>
<keyword evidence="3" id="KW-1185">Reference proteome</keyword>
<proteinExistence type="predicted"/>